<name>A0ABN0WG53_9BACI</name>
<keyword evidence="3" id="KW-1185">Reference proteome</keyword>
<proteinExistence type="predicted"/>
<protein>
    <recommendedName>
        <fullName evidence="4">DUF4878 domain-containing protein</fullName>
    </recommendedName>
</protein>
<gene>
    <name evidence="2" type="ORF">GCM10008967_28610</name>
</gene>
<evidence type="ECO:0000256" key="1">
    <source>
        <dbReference type="SAM" id="SignalP"/>
    </source>
</evidence>
<keyword evidence="1" id="KW-0732">Signal</keyword>
<evidence type="ECO:0000313" key="2">
    <source>
        <dbReference type="EMBL" id="GAA0336530.1"/>
    </source>
</evidence>
<dbReference type="Proteomes" id="UP001500782">
    <property type="component" value="Unassembled WGS sequence"/>
</dbReference>
<sequence length="128" mass="14736">MFRIRKIIASITLMLIILTGCSSEASLTNEEKVTGVVNNYLEALESKDISAMVKYTDDLRFPDKEEQKKQYKNIEEEITDTKIVEVKQVSEIEFKATVEIVSDGKLNELTFPIQKQEEDWKIIVGQDF</sequence>
<dbReference type="EMBL" id="BAAADJ010000047">
    <property type="protein sequence ID" value="GAA0336530.1"/>
    <property type="molecule type" value="Genomic_DNA"/>
</dbReference>
<accession>A0ABN0WG53</accession>
<feature type="chain" id="PRO_5045476567" description="DUF4878 domain-containing protein" evidence="1">
    <location>
        <begin position="26"/>
        <end position="128"/>
    </location>
</feature>
<reference evidence="2 3" key="1">
    <citation type="journal article" date="2019" name="Int. J. Syst. Evol. Microbiol.">
        <title>The Global Catalogue of Microorganisms (GCM) 10K type strain sequencing project: providing services to taxonomists for standard genome sequencing and annotation.</title>
        <authorList>
            <consortium name="The Broad Institute Genomics Platform"/>
            <consortium name="The Broad Institute Genome Sequencing Center for Infectious Disease"/>
            <person name="Wu L."/>
            <person name="Ma J."/>
        </authorList>
    </citation>
    <scope>NUCLEOTIDE SEQUENCE [LARGE SCALE GENOMIC DNA]</scope>
    <source>
        <strain evidence="2 3">JCM 9731</strain>
    </source>
</reference>
<dbReference type="PROSITE" id="PS51257">
    <property type="entry name" value="PROKAR_LIPOPROTEIN"/>
    <property type="match status" value="1"/>
</dbReference>
<comment type="caution">
    <text evidence="2">The sequence shown here is derived from an EMBL/GenBank/DDBJ whole genome shotgun (WGS) entry which is preliminary data.</text>
</comment>
<organism evidence="2 3">
    <name type="scientific">Bacillus carboniphilus</name>
    <dbReference type="NCBI Taxonomy" id="86663"/>
    <lineage>
        <taxon>Bacteria</taxon>
        <taxon>Bacillati</taxon>
        <taxon>Bacillota</taxon>
        <taxon>Bacilli</taxon>
        <taxon>Bacillales</taxon>
        <taxon>Bacillaceae</taxon>
        <taxon>Bacillus</taxon>
    </lineage>
</organism>
<dbReference type="RefSeq" id="WP_343800179.1">
    <property type="nucleotide sequence ID" value="NZ_BAAADJ010000047.1"/>
</dbReference>
<evidence type="ECO:0000313" key="3">
    <source>
        <dbReference type="Proteomes" id="UP001500782"/>
    </source>
</evidence>
<feature type="signal peptide" evidence="1">
    <location>
        <begin position="1"/>
        <end position="25"/>
    </location>
</feature>
<evidence type="ECO:0008006" key="4">
    <source>
        <dbReference type="Google" id="ProtNLM"/>
    </source>
</evidence>